<proteinExistence type="predicted"/>
<dbReference type="PANTHER" id="PTHR12080:SF80">
    <property type="entry name" value="IMMUNOGLOBULIN V-SET DOMAIN-CONTAINING PROTEIN"/>
    <property type="match status" value="1"/>
</dbReference>
<dbReference type="AlphaFoldDB" id="A0A6G1Q586"/>
<dbReference type="Gene3D" id="2.60.40.10">
    <property type="entry name" value="Immunoglobulins"/>
    <property type="match status" value="1"/>
</dbReference>
<dbReference type="GO" id="GO:0016020">
    <property type="term" value="C:membrane"/>
    <property type="evidence" value="ECO:0007669"/>
    <property type="project" value="UniProtKB-SubCell"/>
</dbReference>
<reference evidence="9" key="2">
    <citation type="submission" date="2019-02" db="EMBL/GenBank/DDBJ databases">
        <title>Opniocepnalus argus Var Kimnra genome.</title>
        <authorList>
            <person name="Zhou C."/>
            <person name="Xiao S."/>
        </authorList>
    </citation>
    <scope>NUCLEOTIDE SEQUENCE [LARGE SCALE GENOMIC DNA]</scope>
</reference>
<evidence type="ECO:0000256" key="4">
    <source>
        <dbReference type="ARBA" id="ARBA00023180"/>
    </source>
</evidence>
<evidence type="ECO:0008006" key="10">
    <source>
        <dbReference type="Google" id="ProtNLM"/>
    </source>
</evidence>
<dbReference type="SUPFAM" id="SSF48726">
    <property type="entry name" value="Immunoglobulin"/>
    <property type="match status" value="1"/>
</dbReference>
<dbReference type="Proteomes" id="UP000503349">
    <property type="component" value="Chromosome 13"/>
</dbReference>
<gene>
    <name evidence="8" type="ORF">EXN66_Car013471</name>
</gene>
<feature type="chain" id="PRO_5026068114" description="Ig-like domain-containing protein" evidence="7">
    <location>
        <begin position="16"/>
        <end position="376"/>
    </location>
</feature>
<sequence>MFLLLSCWIISGIMAEDPSVTHYQLRNSSVCLHVRRPPPYNELKWSFAEKIIATSTSRNPAYADKVDYKPENHSLCIKELTDKDNGVYEFSFHDSSFHLFTEKHNIIVEDHVPTPVIKMSVLRSNLSARSCNISVNCSIQEGWLSSVCDEDSCITSLKSLKKVNITISTDNRTVVCSGSNHVSESNVSESKDTTCFTITNPAYPEELPEHLVIVIAFIVSLFVFAIIIFVTKKLSSTKSNQGQTSTSHLIQNQQLEAQSQPEPRVSTSSFNRAEAAYENVDAIHPNQTSSTRGQLGSASSQKVDTVYSILQRPKVTPALVTADSSNNTKRHHNTEQSSASYSANPLTAKQAMQIDTVYSLLQRPKKSEATAPPIGQ</sequence>
<keyword evidence="4" id="KW-0325">Glycoprotein</keyword>
<feature type="transmembrane region" description="Helical" evidence="6">
    <location>
        <begin position="211"/>
        <end position="230"/>
    </location>
</feature>
<keyword evidence="9" id="KW-1185">Reference proteome</keyword>
<keyword evidence="2 7" id="KW-0732">Signal</keyword>
<evidence type="ECO:0000256" key="6">
    <source>
        <dbReference type="SAM" id="Phobius"/>
    </source>
</evidence>
<accession>A0A6G1Q586</accession>
<evidence type="ECO:0000256" key="3">
    <source>
        <dbReference type="ARBA" id="ARBA00023136"/>
    </source>
</evidence>
<keyword evidence="6" id="KW-1133">Transmembrane helix</keyword>
<dbReference type="PANTHER" id="PTHR12080">
    <property type="entry name" value="SIGNALING LYMPHOCYTIC ACTIVATION MOLECULE"/>
    <property type="match status" value="1"/>
</dbReference>
<dbReference type="InterPro" id="IPR015631">
    <property type="entry name" value="CD2/SLAM_rcpt"/>
</dbReference>
<evidence type="ECO:0000313" key="8">
    <source>
        <dbReference type="EMBL" id="KAF3697790.1"/>
    </source>
</evidence>
<organism evidence="8 9">
    <name type="scientific">Channa argus</name>
    <name type="common">Northern snakehead</name>
    <name type="synonym">Ophicephalus argus</name>
    <dbReference type="NCBI Taxonomy" id="215402"/>
    <lineage>
        <taxon>Eukaryota</taxon>
        <taxon>Metazoa</taxon>
        <taxon>Chordata</taxon>
        <taxon>Craniata</taxon>
        <taxon>Vertebrata</taxon>
        <taxon>Euteleostomi</taxon>
        <taxon>Actinopterygii</taxon>
        <taxon>Neopterygii</taxon>
        <taxon>Teleostei</taxon>
        <taxon>Neoteleostei</taxon>
        <taxon>Acanthomorphata</taxon>
        <taxon>Anabantaria</taxon>
        <taxon>Anabantiformes</taxon>
        <taxon>Channoidei</taxon>
        <taxon>Channidae</taxon>
        <taxon>Channa</taxon>
    </lineage>
</organism>
<name>A0A6G1Q586_CHAAH</name>
<feature type="compositionally biased region" description="Polar residues" evidence="5">
    <location>
        <begin position="335"/>
        <end position="345"/>
    </location>
</feature>
<feature type="signal peptide" evidence="7">
    <location>
        <begin position="1"/>
        <end position="15"/>
    </location>
</feature>
<dbReference type="InterPro" id="IPR013783">
    <property type="entry name" value="Ig-like_fold"/>
</dbReference>
<dbReference type="EMBL" id="CM015724">
    <property type="protein sequence ID" value="KAF3697790.1"/>
    <property type="molecule type" value="Genomic_DNA"/>
</dbReference>
<protein>
    <recommendedName>
        <fullName evidence="10">Ig-like domain-containing protein</fullName>
    </recommendedName>
</protein>
<keyword evidence="3 6" id="KW-0472">Membrane</keyword>
<evidence type="ECO:0000256" key="1">
    <source>
        <dbReference type="ARBA" id="ARBA00004370"/>
    </source>
</evidence>
<evidence type="ECO:0000256" key="2">
    <source>
        <dbReference type="ARBA" id="ARBA00022729"/>
    </source>
</evidence>
<reference evidence="8 9" key="1">
    <citation type="submission" date="2019-02" db="EMBL/GenBank/DDBJ databases">
        <title>Opniocepnalus argus genome.</title>
        <authorList>
            <person name="Zhou C."/>
            <person name="Xiao S."/>
        </authorList>
    </citation>
    <scope>NUCLEOTIDE SEQUENCE [LARGE SCALE GENOMIC DNA]</scope>
    <source>
        <strain evidence="8">OARG1902GOOAL</strain>
        <tissue evidence="8">Muscle</tissue>
    </source>
</reference>
<keyword evidence="6" id="KW-0812">Transmembrane</keyword>
<feature type="region of interest" description="Disordered" evidence="5">
    <location>
        <begin position="318"/>
        <end position="345"/>
    </location>
</feature>
<evidence type="ECO:0000256" key="5">
    <source>
        <dbReference type="SAM" id="MobiDB-lite"/>
    </source>
</evidence>
<evidence type="ECO:0000313" key="9">
    <source>
        <dbReference type="Proteomes" id="UP000503349"/>
    </source>
</evidence>
<evidence type="ECO:0000256" key="7">
    <source>
        <dbReference type="SAM" id="SignalP"/>
    </source>
</evidence>
<dbReference type="InterPro" id="IPR036179">
    <property type="entry name" value="Ig-like_dom_sf"/>
</dbReference>
<comment type="subcellular location">
    <subcellularLocation>
        <location evidence="1">Membrane</location>
    </subcellularLocation>
</comment>